<name>U5VQD2_9ACTN</name>
<feature type="region of interest" description="Disordered" evidence="1">
    <location>
        <begin position="70"/>
        <end position="94"/>
    </location>
</feature>
<dbReference type="HOGENOM" id="CLU_2091551_0_0_11"/>
<proteinExistence type="predicted"/>
<evidence type="ECO:0000313" key="2">
    <source>
        <dbReference type="EMBL" id="AGZ39022.1"/>
    </source>
</evidence>
<evidence type="ECO:0000313" key="3">
    <source>
        <dbReference type="Proteomes" id="UP000017746"/>
    </source>
</evidence>
<feature type="compositionally biased region" description="Basic and acidic residues" evidence="1">
    <location>
        <begin position="70"/>
        <end position="82"/>
    </location>
</feature>
<reference evidence="2 3" key="1">
    <citation type="journal article" date="2014" name="J. Biotechnol.">
        <title>Complete genome sequence of the actinobacterium Actinoplanes friuliensis HAG 010964, producer of the lipopeptide antibiotic friulimycin.</title>
        <authorList>
            <person name="Ruckert C."/>
            <person name="Szczepanowski R."/>
            <person name="Albersmeier A."/>
            <person name="Goesmann A."/>
            <person name="Fischer N."/>
            <person name="Steinkamper A."/>
            <person name="Puhler A."/>
            <person name="Biener R."/>
            <person name="Schwartz D."/>
            <person name="Kalinowski J."/>
        </authorList>
    </citation>
    <scope>NUCLEOTIDE SEQUENCE [LARGE SCALE GENOMIC DNA]</scope>
    <source>
        <strain evidence="2 3">DSM 7358</strain>
    </source>
</reference>
<accession>U5VQD2</accession>
<dbReference type="RefSeq" id="WP_023357967.1">
    <property type="nucleotide sequence ID" value="NC_022657.1"/>
</dbReference>
<gene>
    <name evidence="2" type="ORF">AFR_03665</name>
</gene>
<keyword evidence="3" id="KW-1185">Reference proteome</keyword>
<dbReference type="AlphaFoldDB" id="U5VQD2"/>
<dbReference type="EMBL" id="CP006272">
    <property type="protein sequence ID" value="AGZ39022.1"/>
    <property type="molecule type" value="Genomic_DNA"/>
</dbReference>
<sequence length="116" mass="12122">MKVKLNKRQLLLGAGVVVLVLGGLAVGRASQDEGPGTLDDAAVQACNDFAAGEDDARSKTQRLALADRVNKSSAESDNKTIAERGAAMGRSANDSTKVWRADADAFTKACRDAGWS</sequence>
<dbReference type="Proteomes" id="UP000017746">
    <property type="component" value="Chromosome"/>
</dbReference>
<dbReference type="KEGG" id="afs:AFR_03665"/>
<evidence type="ECO:0000256" key="1">
    <source>
        <dbReference type="SAM" id="MobiDB-lite"/>
    </source>
</evidence>
<dbReference type="STRING" id="1246995.AFR_03665"/>
<dbReference type="eggNOG" id="ENOG503260V">
    <property type="taxonomic scope" value="Bacteria"/>
</dbReference>
<dbReference type="PATRIC" id="fig|1246995.3.peg.738"/>
<protein>
    <submittedName>
        <fullName evidence="2">Uncharacterized protein</fullName>
    </submittedName>
</protein>
<organism evidence="2 3">
    <name type="scientific">Actinoplanes friuliensis DSM 7358</name>
    <dbReference type="NCBI Taxonomy" id="1246995"/>
    <lineage>
        <taxon>Bacteria</taxon>
        <taxon>Bacillati</taxon>
        <taxon>Actinomycetota</taxon>
        <taxon>Actinomycetes</taxon>
        <taxon>Micromonosporales</taxon>
        <taxon>Micromonosporaceae</taxon>
        <taxon>Actinoplanes</taxon>
    </lineage>
</organism>
<dbReference type="OrthoDB" id="3298566at2"/>